<evidence type="ECO:0000259" key="1">
    <source>
        <dbReference type="Pfam" id="PF12728"/>
    </source>
</evidence>
<dbReference type="AlphaFoldDB" id="X1HU58"/>
<dbReference type="InterPro" id="IPR009061">
    <property type="entry name" value="DNA-bd_dom_put_sf"/>
</dbReference>
<dbReference type="EMBL" id="BARU01020400">
    <property type="protein sequence ID" value="GAH48833.1"/>
    <property type="molecule type" value="Genomic_DNA"/>
</dbReference>
<organism evidence="2">
    <name type="scientific">marine sediment metagenome</name>
    <dbReference type="NCBI Taxonomy" id="412755"/>
    <lineage>
        <taxon>unclassified sequences</taxon>
        <taxon>metagenomes</taxon>
        <taxon>ecological metagenomes</taxon>
    </lineage>
</organism>
<dbReference type="Gene3D" id="1.10.1660.10">
    <property type="match status" value="1"/>
</dbReference>
<gene>
    <name evidence="2" type="ORF">S03H2_33513</name>
</gene>
<dbReference type="Pfam" id="PF12728">
    <property type="entry name" value="HTH_17"/>
    <property type="match status" value="1"/>
</dbReference>
<name>X1HU58_9ZZZZ</name>
<dbReference type="InterPro" id="IPR041657">
    <property type="entry name" value="HTH_17"/>
</dbReference>
<protein>
    <recommendedName>
        <fullName evidence="1">Helix-turn-helix domain-containing protein</fullName>
    </recommendedName>
</protein>
<sequence length="75" mass="8274">MAEPKAKITISTDDLVSVPQAAKELGVNFSTVYRWIRKGDLVPFRIANQVFITVDALNALKEQRGKGELIKQTGS</sequence>
<feature type="domain" description="Helix-turn-helix" evidence="1">
    <location>
        <begin position="16"/>
        <end position="64"/>
    </location>
</feature>
<dbReference type="SUPFAM" id="SSF46955">
    <property type="entry name" value="Putative DNA-binding domain"/>
    <property type="match status" value="1"/>
</dbReference>
<accession>X1HU58</accession>
<proteinExistence type="predicted"/>
<comment type="caution">
    <text evidence="2">The sequence shown here is derived from an EMBL/GenBank/DDBJ whole genome shotgun (WGS) entry which is preliminary data.</text>
</comment>
<evidence type="ECO:0000313" key="2">
    <source>
        <dbReference type="EMBL" id="GAH48833.1"/>
    </source>
</evidence>
<reference evidence="2" key="1">
    <citation type="journal article" date="2014" name="Front. Microbiol.">
        <title>High frequency of phylogenetically diverse reductive dehalogenase-homologous genes in deep subseafloor sedimentary metagenomes.</title>
        <authorList>
            <person name="Kawai M."/>
            <person name="Futagami T."/>
            <person name="Toyoda A."/>
            <person name="Takaki Y."/>
            <person name="Nishi S."/>
            <person name="Hori S."/>
            <person name="Arai W."/>
            <person name="Tsubouchi T."/>
            <person name="Morono Y."/>
            <person name="Uchiyama I."/>
            <person name="Ito T."/>
            <person name="Fujiyama A."/>
            <person name="Inagaki F."/>
            <person name="Takami H."/>
        </authorList>
    </citation>
    <scope>NUCLEOTIDE SEQUENCE</scope>
    <source>
        <strain evidence="2">Expedition CK06-06</strain>
    </source>
</reference>